<keyword evidence="8" id="KW-0472">Membrane</keyword>
<feature type="signal peptide" evidence="9">
    <location>
        <begin position="1"/>
        <end position="22"/>
    </location>
</feature>
<evidence type="ECO:0000256" key="5">
    <source>
        <dbReference type="ARBA" id="ARBA00023004"/>
    </source>
</evidence>
<dbReference type="InterPro" id="IPR038414">
    <property type="entry name" value="CcoP_N_sf"/>
</dbReference>
<dbReference type="RefSeq" id="WP_310096282.1">
    <property type="nucleotide sequence ID" value="NZ_JAVDUU010000002.1"/>
</dbReference>
<dbReference type="EMBL" id="JAVDUU010000002">
    <property type="protein sequence ID" value="MDR6942767.1"/>
    <property type="molecule type" value="Genomic_DNA"/>
</dbReference>
<feature type="transmembrane region" description="Helical" evidence="8">
    <location>
        <begin position="131"/>
        <end position="148"/>
    </location>
</feature>
<keyword evidence="8" id="KW-0812">Transmembrane</keyword>
<keyword evidence="5 6" id="KW-0408">Iron</keyword>
<organism evidence="11 12">
    <name type="scientific">Mucilaginibacter pocheonensis</name>
    <dbReference type="NCBI Taxonomy" id="398050"/>
    <lineage>
        <taxon>Bacteria</taxon>
        <taxon>Pseudomonadati</taxon>
        <taxon>Bacteroidota</taxon>
        <taxon>Sphingobacteriia</taxon>
        <taxon>Sphingobacteriales</taxon>
        <taxon>Sphingobacteriaceae</taxon>
        <taxon>Mucilaginibacter</taxon>
    </lineage>
</organism>
<evidence type="ECO:0000256" key="7">
    <source>
        <dbReference type="SAM" id="MobiDB-lite"/>
    </source>
</evidence>
<evidence type="ECO:0000313" key="12">
    <source>
        <dbReference type="Proteomes" id="UP001247620"/>
    </source>
</evidence>
<keyword evidence="3 6" id="KW-0479">Metal-binding</keyword>
<feature type="compositionally biased region" description="Basic and acidic residues" evidence="7">
    <location>
        <begin position="287"/>
        <end position="296"/>
    </location>
</feature>
<dbReference type="InterPro" id="IPR008168">
    <property type="entry name" value="Cyt_C_IC"/>
</dbReference>
<name>A0ABU1TBM5_9SPHI</name>
<dbReference type="Pfam" id="PF13442">
    <property type="entry name" value="Cytochrome_CBB3"/>
    <property type="match status" value="1"/>
</dbReference>
<gene>
    <name evidence="11" type="ORF">J2W55_002609</name>
</gene>
<dbReference type="Proteomes" id="UP001247620">
    <property type="component" value="Unassembled WGS sequence"/>
</dbReference>
<evidence type="ECO:0000256" key="2">
    <source>
        <dbReference type="ARBA" id="ARBA00022617"/>
    </source>
</evidence>
<feature type="chain" id="PRO_5047454433" evidence="9">
    <location>
        <begin position="23"/>
        <end position="303"/>
    </location>
</feature>
<dbReference type="InterPro" id="IPR050597">
    <property type="entry name" value="Cytochrome_c_Oxidase_Subunit"/>
</dbReference>
<dbReference type="PROSITE" id="PS51007">
    <property type="entry name" value="CYTC"/>
    <property type="match status" value="1"/>
</dbReference>
<keyword evidence="8" id="KW-1133">Transmembrane helix</keyword>
<keyword evidence="4" id="KW-0249">Electron transport</keyword>
<dbReference type="InterPro" id="IPR032858">
    <property type="entry name" value="CcoP_N"/>
</dbReference>
<evidence type="ECO:0000256" key="1">
    <source>
        <dbReference type="ARBA" id="ARBA00022448"/>
    </source>
</evidence>
<dbReference type="Pfam" id="PF14715">
    <property type="entry name" value="FixP_N"/>
    <property type="match status" value="1"/>
</dbReference>
<proteinExistence type="predicted"/>
<evidence type="ECO:0000256" key="9">
    <source>
        <dbReference type="SAM" id="SignalP"/>
    </source>
</evidence>
<evidence type="ECO:0000256" key="4">
    <source>
        <dbReference type="ARBA" id="ARBA00022982"/>
    </source>
</evidence>
<dbReference type="InterPro" id="IPR009056">
    <property type="entry name" value="Cyt_c-like_dom"/>
</dbReference>
<feature type="domain" description="Cytochrome c" evidence="10">
    <location>
        <begin position="197"/>
        <end position="276"/>
    </location>
</feature>
<dbReference type="Gene3D" id="1.10.760.10">
    <property type="entry name" value="Cytochrome c-like domain"/>
    <property type="match status" value="1"/>
</dbReference>
<feature type="region of interest" description="Disordered" evidence="7">
    <location>
        <begin position="276"/>
        <end position="303"/>
    </location>
</feature>
<evidence type="ECO:0000256" key="3">
    <source>
        <dbReference type="ARBA" id="ARBA00022723"/>
    </source>
</evidence>
<dbReference type="PANTHER" id="PTHR33751">
    <property type="entry name" value="CBB3-TYPE CYTOCHROME C OXIDASE SUBUNIT FIXP"/>
    <property type="match status" value="1"/>
</dbReference>
<evidence type="ECO:0000313" key="11">
    <source>
        <dbReference type="EMBL" id="MDR6942767.1"/>
    </source>
</evidence>
<evidence type="ECO:0000256" key="6">
    <source>
        <dbReference type="PROSITE-ProRule" id="PRU00433"/>
    </source>
</evidence>
<dbReference type="PRINTS" id="PR00605">
    <property type="entry name" value="CYTCHROMECIC"/>
</dbReference>
<evidence type="ECO:0000256" key="8">
    <source>
        <dbReference type="SAM" id="Phobius"/>
    </source>
</evidence>
<keyword evidence="12" id="KW-1185">Reference proteome</keyword>
<accession>A0ABU1TBM5</accession>
<keyword evidence="9" id="KW-0732">Signal</keyword>
<feature type="transmembrane region" description="Helical" evidence="8">
    <location>
        <begin position="38"/>
        <end position="59"/>
    </location>
</feature>
<dbReference type="SUPFAM" id="SSF46626">
    <property type="entry name" value="Cytochrome c"/>
    <property type="match status" value="1"/>
</dbReference>
<comment type="caution">
    <text evidence="11">The sequence shown here is derived from an EMBL/GenBank/DDBJ whole genome shotgun (WGS) entry which is preliminary data.</text>
</comment>
<keyword evidence="1" id="KW-0813">Transport</keyword>
<keyword evidence="2 6" id="KW-0349">Heme</keyword>
<dbReference type="Gene3D" id="6.10.280.130">
    <property type="match status" value="1"/>
</dbReference>
<evidence type="ECO:0000259" key="10">
    <source>
        <dbReference type="PROSITE" id="PS51007"/>
    </source>
</evidence>
<reference evidence="11 12" key="1">
    <citation type="submission" date="2023-07" db="EMBL/GenBank/DDBJ databases">
        <title>Sorghum-associated microbial communities from plants grown in Nebraska, USA.</title>
        <authorList>
            <person name="Schachtman D."/>
        </authorList>
    </citation>
    <scope>NUCLEOTIDE SEQUENCE [LARGE SCALE GENOMIC DNA]</scope>
    <source>
        <strain evidence="11 12">3262</strain>
    </source>
</reference>
<dbReference type="InterPro" id="IPR036909">
    <property type="entry name" value="Cyt_c-like_dom_sf"/>
</dbReference>
<dbReference type="PANTHER" id="PTHR33751:SF1">
    <property type="entry name" value="CBB3-TYPE CYTOCHROME C OXIDASE SUBUNIT FIXP"/>
    <property type="match status" value="1"/>
</dbReference>
<protein>
    <submittedName>
        <fullName evidence="11">Cytochrome c oxidase cbb3-type subunit 3</fullName>
    </submittedName>
</protein>
<sequence>MKYIRFSLISVFVLFAMQPTMAKDDSLIPGDVMNYIGYGAIFFTLLLVVAAMLMVLKAFRVMTRIVLRQQGLSTVEIEAAMNPVKSKKEKKPKAAVWQKLLSLKPMAQEQELLIAHDYDGIQELDNPIPAWFMYLFYGSIIFGVGYLLNYHVFKTAPLQYAEYRNEMAQADIEKKAFLSKAANRVDENTVKIVHDPAVIASGQAIFKTTCAPCHGDHAQGNVGPNLTDDYWLHGGKINDLFKTIKYGVLAKGMPTWEKQLSPKQISDVANYIESLRGSNPAGAKEPQGTKEIDADNKLVANNK</sequence>